<evidence type="ECO:0000313" key="2">
    <source>
        <dbReference type="EMBL" id="KAB1276748.1"/>
    </source>
</evidence>
<reference evidence="2 3" key="1">
    <citation type="journal article" date="2019" name="Mol. Ecol. Resour.">
        <title>Improving Illumina assemblies with Hi-C and long reads: an example with the North African dromedary.</title>
        <authorList>
            <person name="Elbers J.P."/>
            <person name="Rogers M.F."/>
            <person name="Perelman P.L."/>
            <person name="Proskuryakova A.A."/>
            <person name="Serdyukova N.A."/>
            <person name="Johnson W.E."/>
            <person name="Horin P."/>
            <person name="Corander J."/>
            <person name="Murphy D."/>
            <person name="Burger P.A."/>
        </authorList>
    </citation>
    <scope>NUCLEOTIDE SEQUENCE [LARGE SCALE GENOMIC DNA]</scope>
    <source>
        <strain evidence="2">Drom800</strain>
        <tissue evidence="2">Blood</tissue>
    </source>
</reference>
<protein>
    <submittedName>
        <fullName evidence="2">Uncharacterized protein</fullName>
    </submittedName>
</protein>
<sequence>MHWTTRASSERSCAESAKNSTKDAGGIHQPRLVFREPFLTSGSGNLLVMCRSSPTGKTGSVKAAPRLRLSLTHTPTCSTPGGTAGQLSHTG</sequence>
<comment type="caution">
    <text evidence="2">The sequence shown here is derived from an EMBL/GenBank/DDBJ whole genome shotgun (WGS) entry which is preliminary data.</text>
</comment>
<keyword evidence="3" id="KW-1185">Reference proteome</keyword>
<evidence type="ECO:0000313" key="3">
    <source>
        <dbReference type="Proteomes" id="UP000299084"/>
    </source>
</evidence>
<dbReference type="AlphaFoldDB" id="A0A5N4DZX9"/>
<proteinExistence type="predicted"/>
<organism evidence="2 3">
    <name type="scientific">Camelus dromedarius</name>
    <name type="common">Dromedary</name>
    <name type="synonym">Arabian camel</name>
    <dbReference type="NCBI Taxonomy" id="9838"/>
    <lineage>
        <taxon>Eukaryota</taxon>
        <taxon>Metazoa</taxon>
        <taxon>Chordata</taxon>
        <taxon>Craniata</taxon>
        <taxon>Vertebrata</taxon>
        <taxon>Euteleostomi</taxon>
        <taxon>Mammalia</taxon>
        <taxon>Eutheria</taxon>
        <taxon>Laurasiatheria</taxon>
        <taxon>Artiodactyla</taxon>
        <taxon>Tylopoda</taxon>
        <taxon>Camelidae</taxon>
        <taxon>Camelus</taxon>
    </lineage>
</organism>
<feature type="region of interest" description="Disordered" evidence="1">
    <location>
        <begin position="1"/>
        <end position="31"/>
    </location>
</feature>
<evidence type="ECO:0000256" key="1">
    <source>
        <dbReference type="SAM" id="MobiDB-lite"/>
    </source>
</evidence>
<accession>A0A5N4DZX9</accession>
<feature type="region of interest" description="Disordered" evidence="1">
    <location>
        <begin position="72"/>
        <end position="91"/>
    </location>
</feature>
<dbReference type="Proteomes" id="UP000299084">
    <property type="component" value="Unassembled WGS sequence"/>
</dbReference>
<dbReference type="EMBL" id="JWIN03000007">
    <property type="protein sequence ID" value="KAB1276748.1"/>
    <property type="molecule type" value="Genomic_DNA"/>
</dbReference>
<gene>
    <name evidence="2" type="ORF">Cadr_000007828</name>
</gene>
<name>A0A5N4DZX9_CAMDR</name>